<feature type="transmembrane region" description="Helical" evidence="1">
    <location>
        <begin position="341"/>
        <end position="366"/>
    </location>
</feature>
<feature type="transmembrane region" description="Helical" evidence="1">
    <location>
        <begin position="184"/>
        <end position="211"/>
    </location>
</feature>
<comment type="caution">
    <text evidence="2">The sequence shown here is derived from an EMBL/GenBank/DDBJ whole genome shotgun (WGS) entry which is preliminary data.</text>
</comment>
<feature type="transmembrane region" description="Helical" evidence="1">
    <location>
        <begin position="113"/>
        <end position="134"/>
    </location>
</feature>
<sequence>MCCLKRRNIFILFQFLLILCFIFSSIGETFYSSVNTNTQYIIVLFSFYYLFSILCCRGVYPDQLIILLYAILLSFFMTYLSSRGNINMLKINYIYIYPIFLGYLLSYRFENGFVLRVLQVCLIANFLAICYEIINLKYVVKLSEDAIGINNLIYRNGLFSNPKEGGAFIAFVALIMFKYGKYSIVAASFLFSILCGVRTSSFILFFPFLVVMYSFLKRGLVSLSWMLLLFLLVGYYMFYYMSDVSSLMERFINLLSTTDEGNSMRLVFMKKHVDICVDDYNLFDYLFGRFGYSRNQIGNGAESSWLDLLTNVGISTFLLYVIPLCQIIVRSQKWIMKITYLVLFVSMGISRFGIGITSGVLFWLLIFQELKESKLSKDIS</sequence>
<protein>
    <recommendedName>
        <fullName evidence="4">O-antigen ligase domain-containing protein</fullName>
    </recommendedName>
</protein>
<evidence type="ECO:0000256" key="1">
    <source>
        <dbReference type="SAM" id="Phobius"/>
    </source>
</evidence>
<feature type="transmembrane region" description="Helical" evidence="1">
    <location>
        <begin position="223"/>
        <end position="241"/>
    </location>
</feature>
<evidence type="ECO:0000313" key="2">
    <source>
        <dbReference type="EMBL" id="MDT6975384.1"/>
    </source>
</evidence>
<evidence type="ECO:0008006" key="4">
    <source>
        <dbReference type="Google" id="ProtNLM"/>
    </source>
</evidence>
<feature type="transmembrane region" description="Helical" evidence="1">
    <location>
        <begin position="9"/>
        <end position="27"/>
    </location>
</feature>
<keyword evidence="1" id="KW-0472">Membrane</keyword>
<keyword evidence="1" id="KW-0812">Transmembrane</keyword>
<reference evidence="3" key="1">
    <citation type="submission" date="2023-07" db="EMBL/GenBank/DDBJ databases">
        <title>A gut symbiont ubiquitin homologue binds and inactivates peptidyl-prolyl isomerase to mediate the interbacterial arms race in the human gut.</title>
        <authorList>
            <person name="Jiang K."/>
            <person name="Li W."/>
            <person name="Tong M."/>
            <person name="Xu J."/>
            <person name="Chen Z."/>
            <person name="Yang Y."/>
            <person name="Zang Y."/>
            <person name="Jiao X."/>
            <person name="Liu C."/>
            <person name="Lim B."/>
            <person name="Jiang X."/>
            <person name="Wang J."/>
            <person name="Wu D."/>
            <person name="Wang M."/>
            <person name="Liu S.-J."/>
            <person name="Shao F."/>
            <person name="Gao X."/>
        </authorList>
    </citation>
    <scope>NUCLEOTIDE SEQUENCE [LARGE SCALE GENOMIC DNA]</scope>
    <source>
        <strain evidence="3">GS077</strain>
    </source>
</reference>
<keyword evidence="1" id="KW-1133">Transmembrane helix</keyword>
<reference evidence="2 3" key="2">
    <citation type="submission" date="2023-08" db="EMBL/GenBank/DDBJ databases">
        <authorList>
            <person name="Du M."/>
            <person name="Liu C."/>
            <person name="Liu S.-J."/>
        </authorList>
    </citation>
    <scope>NUCLEOTIDE SEQUENCE [LARGE SCALE GENOMIC DNA]</scope>
    <source>
        <strain evidence="2 3">GS077</strain>
    </source>
</reference>
<accession>A0ABD5FT66</accession>
<gene>
    <name evidence="2" type="ORF">BFGS077_000633</name>
</gene>
<feature type="transmembrane region" description="Helical" evidence="1">
    <location>
        <begin position="308"/>
        <end position="329"/>
    </location>
</feature>
<evidence type="ECO:0000313" key="3">
    <source>
        <dbReference type="Proteomes" id="UP001258434"/>
    </source>
</evidence>
<organism evidence="2 3">
    <name type="scientific">Bacteroides fragilis</name>
    <dbReference type="NCBI Taxonomy" id="817"/>
    <lineage>
        <taxon>Bacteria</taxon>
        <taxon>Pseudomonadati</taxon>
        <taxon>Bacteroidota</taxon>
        <taxon>Bacteroidia</taxon>
        <taxon>Bacteroidales</taxon>
        <taxon>Bacteroidaceae</taxon>
        <taxon>Bacteroides</taxon>
    </lineage>
</organism>
<dbReference type="EMBL" id="JAVFHL010000001">
    <property type="protein sequence ID" value="MDT6975384.1"/>
    <property type="molecule type" value="Genomic_DNA"/>
</dbReference>
<feature type="transmembrane region" description="Helical" evidence="1">
    <location>
        <begin position="39"/>
        <end position="57"/>
    </location>
</feature>
<name>A0ABD5FT66_BACFG</name>
<dbReference type="Proteomes" id="UP001258434">
    <property type="component" value="Unassembled WGS sequence"/>
</dbReference>
<feature type="transmembrane region" description="Helical" evidence="1">
    <location>
        <begin position="88"/>
        <end position="106"/>
    </location>
</feature>
<proteinExistence type="predicted"/>
<feature type="transmembrane region" description="Helical" evidence="1">
    <location>
        <begin position="64"/>
        <end position="82"/>
    </location>
</feature>
<dbReference type="AlphaFoldDB" id="A0ABD5FT66"/>